<feature type="region of interest" description="Disordered" evidence="6">
    <location>
        <begin position="318"/>
        <end position="347"/>
    </location>
</feature>
<dbReference type="InterPro" id="IPR001851">
    <property type="entry name" value="ABC_transp_permease"/>
</dbReference>
<accession>A0ABW0NM96</accession>
<feature type="transmembrane region" description="Helical" evidence="7">
    <location>
        <begin position="208"/>
        <end position="229"/>
    </location>
</feature>
<feature type="transmembrane region" description="Helical" evidence="7">
    <location>
        <begin position="261"/>
        <end position="282"/>
    </location>
</feature>
<dbReference type="RefSeq" id="WP_386738718.1">
    <property type="nucleotide sequence ID" value="NZ_JBHSMG010000001.1"/>
</dbReference>
<dbReference type="PANTHER" id="PTHR30482:SF10">
    <property type="entry name" value="HIGH-AFFINITY BRANCHED-CHAIN AMINO ACID TRANSPORT PROTEIN BRAE"/>
    <property type="match status" value="1"/>
</dbReference>
<feature type="transmembrane region" description="Helical" evidence="7">
    <location>
        <begin position="85"/>
        <end position="110"/>
    </location>
</feature>
<evidence type="ECO:0000256" key="4">
    <source>
        <dbReference type="ARBA" id="ARBA00022989"/>
    </source>
</evidence>
<name>A0ABW0NM96_9MICO</name>
<comment type="subcellular location">
    <subcellularLocation>
        <location evidence="1">Cell membrane</location>
        <topology evidence="1">Multi-pass membrane protein</topology>
    </subcellularLocation>
</comment>
<evidence type="ECO:0000256" key="6">
    <source>
        <dbReference type="SAM" id="MobiDB-lite"/>
    </source>
</evidence>
<feature type="transmembrane region" description="Helical" evidence="7">
    <location>
        <begin position="235"/>
        <end position="254"/>
    </location>
</feature>
<dbReference type="CDD" id="cd06581">
    <property type="entry name" value="TM_PBP1_LivM_like"/>
    <property type="match status" value="1"/>
</dbReference>
<comment type="caution">
    <text evidence="8">The sequence shown here is derived from an EMBL/GenBank/DDBJ whole genome shotgun (WGS) entry which is preliminary data.</text>
</comment>
<dbReference type="EMBL" id="JBHSMG010000001">
    <property type="protein sequence ID" value="MFC5501116.1"/>
    <property type="molecule type" value="Genomic_DNA"/>
</dbReference>
<sequence>MRGGITRAGLLRAGVFFLLLAAIPLLGAPGWVLSTLIFTIMYAGLASSWNLVGGYAGYPSLGHVAFFGIGAYAIGILFSKDVYGGYLPFLVLPLIGLAVGLVAVPIGWVSMRTRADVFAIVTITILFIAQTLAFNLKGVTGGAQGASVAPPPFGVDTFDWPFYFAMLILLAVAMGVSFYFRNSKIGLSLATVRADEDKAHGVGVRVTAVKLISFGVSAGLVAMAGGIWAYYVGFIYPQFAIDPLITIGMVLMTFLGGRATLWGPVLGAFILIPVQEYFAQAFGASELYLIAYAAVFLIIILFLPRGILPTITQRMRSRRARRTADGTADGAGSPSEQTTPREATVNR</sequence>
<evidence type="ECO:0000256" key="1">
    <source>
        <dbReference type="ARBA" id="ARBA00004651"/>
    </source>
</evidence>
<feature type="transmembrane region" description="Helical" evidence="7">
    <location>
        <begin position="32"/>
        <end position="52"/>
    </location>
</feature>
<organism evidence="8 9">
    <name type="scientific">Lysinimonas soli</name>
    <dbReference type="NCBI Taxonomy" id="1074233"/>
    <lineage>
        <taxon>Bacteria</taxon>
        <taxon>Bacillati</taxon>
        <taxon>Actinomycetota</taxon>
        <taxon>Actinomycetes</taxon>
        <taxon>Micrococcales</taxon>
        <taxon>Microbacteriaceae</taxon>
        <taxon>Lysinimonas</taxon>
    </lineage>
</organism>
<feature type="transmembrane region" description="Helical" evidence="7">
    <location>
        <begin position="61"/>
        <end position="79"/>
    </location>
</feature>
<feature type="transmembrane region" description="Helical" evidence="7">
    <location>
        <begin position="288"/>
        <end position="308"/>
    </location>
</feature>
<keyword evidence="3 7" id="KW-0812">Transmembrane</keyword>
<evidence type="ECO:0000256" key="2">
    <source>
        <dbReference type="ARBA" id="ARBA00022475"/>
    </source>
</evidence>
<feature type="transmembrane region" description="Helical" evidence="7">
    <location>
        <begin position="117"/>
        <end position="136"/>
    </location>
</feature>
<gene>
    <name evidence="8" type="ORF">ACFPJ4_02555</name>
</gene>
<feature type="transmembrane region" description="Helical" evidence="7">
    <location>
        <begin position="9"/>
        <end position="26"/>
    </location>
</feature>
<dbReference type="PANTHER" id="PTHR30482">
    <property type="entry name" value="HIGH-AFFINITY BRANCHED-CHAIN AMINO ACID TRANSPORT SYSTEM PERMEASE"/>
    <property type="match status" value="1"/>
</dbReference>
<keyword evidence="9" id="KW-1185">Reference proteome</keyword>
<keyword evidence="4 7" id="KW-1133">Transmembrane helix</keyword>
<dbReference type="Proteomes" id="UP001596039">
    <property type="component" value="Unassembled WGS sequence"/>
</dbReference>
<feature type="transmembrane region" description="Helical" evidence="7">
    <location>
        <begin position="160"/>
        <end position="180"/>
    </location>
</feature>
<keyword evidence="5 7" id="KW-0472">Membrane</keyword>
<evidence type="ECO:0000313" key="8">
    <source>
        <dbReference type="EMBL" id="MFC5501116.1"/>
    </source>
</evidence>
<evidence type="ECO:0000313" key="9">
    <source>
        <dbReference type="Proteomes" id="UP001596039"/>
    </source>
</evidence>
<evidence type="ECO:0000256" key="7">
    <source>
        <dbReference type="SAM" id="Phobius"/>
    </source>
</evidence>
<reference evidence="9" key="1">
    <citation type="journal article" date="2019" name="Int. J. Syst. Evol. Microbiol.">
        <title>The Global Catalogue of Microorganisms (GCM) 10K type strain sequencing project: providing services to taxonomists for standard genome sequencing and annotation.</title>
        <authorList>
            <consortium name="The Broad Institute Genomics Platform"/>
            <consortium name="The Broad Institute Genome Sequencing Center for Infectious Disease"/>
            <person name="Wu L."/>
            <person name="Ma J."/>
        </authorList>
    </citation>
    <scope>NUCLEOTIDE SEQUENCE [LARGE SCALE GENOMIC DNA]</scope>
    <source>
        <strain evidence="9">CGMCC 4.6997</strain>
    </source>
</reference>
<dbReference type="Pfam" id="PF02653">
    <property type="entry name" value="BPD_transp_2"/>
    <property type="match status" value="1"/>
</dbReference>
<feature type="compositionally biased region" description="Polar residues" evidence="6">
    <location>
        <begin position="334"/>
        <end position="347"/>
    </location>
</feature>
<proteinExistence type="predicted"/>
<dbReference type="InterPro" id="IPR043428">
    <property type="entry name" value="LivM-like"/>
</dbReference>
<keyword evidence="2" id="KW-1003">Cell membrane</keyword>
<evidence type="ECO:0000256" key="5">
    <source>
        <dbReference type="ARBA" id="ARBA00023136"/>
    </source>
</evidence>
<evidence type="ECO:0000256" key="3">
    <source>
        <dbReference type="ARBA" id="ARBA00022692"/>
    </source>
</evidence>
<protein>
    <submittedName>
        <fullName evidence="8">Branched-chain amino acid ABC transporter permease</fullName>
    </submittedName>
</protein>